<dbReference type="InterPro" id="IPR011335">
    <property type="entry name" value="Restrct_endonuc-II-like"/>
</dbReference>
<dbReference type="SUPFAM" id="SSF52980">
    <property type="entry name" value="Restriction endonuclease-like"/>
    <property type="match status" value="1"/>
</dbReference>
<evidence type="ECO:0000313" key="9">
    <source>
        <dbReference type="EMBL" id="NKE20170.1"/>
    </source>
</evidence>
<dbReference type="AlphaFoldDB" id="A0A9X9WMV3"/>
<keyword evidence="5" id="KW-0234">DNA repair</keyword>
<name>A0A9X9WMV3_9PROT</name>
<evidence type="ECO:0000256" key="3">
    <source>
        <dbReference type="ARBA" id="ARBA00022763"/>
    </source>
</evidence>
<dbReference type="EMBL" id="JAAEDK010000060">
    <property type="protein sequence ID" value="MBR0661663.1"/>
    <property type="molecule type" value="Genomic_DNA"/>
</dbReference>
<organism evidence="8 11">
    <name type="scientific">Neoroseomonas oryzicola</name>
    <dbReference type="NCBI Taxonomy" id="535904"/>
    <lineage>
        <taxon>Bacteria</taxon>
        <taxon>Pseudomonadati</taxon>
        <taxon>Pseudomonadota</taxon>
        <taxon>Alphaproteobacteria</taxon>
        <taxon>Acetobacterales</taxon>
        <taxon>Acetobacteraceae</taxon>
        <taxon>Neoroseomonas</taxon>
    </lineage>
</organism>
<gene>
    <name evidence="9" type="ORF">GWK15_24660</name>
    <name evidence="8" type="ORF">GXW75_20580</name>
</gene>
<dbReference type="Proteomes" id="UP000746741">
    <property type="component" value="Unassembled WGS sequence"/>
</dbReference>
<dbReference type="Pfam" id="PF03852">
    <property type="entry name" value="Vsr"/>
    <property type="match status" value="1"/>
</dbReference>
<comment type="caution">
    <text evidence="8">The sequence shown here is derived from an EMBL/GenBank/DDBJ whole genome shotgun (WGS) entry which is preliminary data.</text>
</comment>
<dbReference type="GO" id="GO:0004519">
    <property type="term" value="F:endonuclease activity"/>
    <property type="evidence" value="ECO:0007669"/>
    <property type="project" value="UniProtKB-KW"/>
</dbReference>
<evidence type="ECO:0000256" key="6">
    <source>
        <dbReference type="ARBA" id="ARBA00029466"/>
    </source>
</evidence>
<protein>
    <submittedName>
        <fullName evidence="8">Very short patch repair endonuclease</fullName>
    </submittedName>
</protein>
<evidence type="ECO:0000256" key="2">
    <source>
        <dbReference type="ARBA" id="ARBA00022759"/>
    </source>
</evidence>
<keyword evidence="4" id="KW-0378">Hydrolase</keyword>
<comment type="similarity">
    <text evidence="6">Belongs to the Vsr family.</text>
</comment>
<dbReference type="EMBL" id="JAAVUP010000021">
    <property type="protein sequence ID" value="NKE20170.1"/>
    <property type="molecule type" value="Genomic_DNA"/>
</dbReference>
<dbReference type="GO" id="GO:0016787">
    <property type="term" value="F:hydrolase activity"/>
    <property type="evidence" value="ECO:0007669"/>
    <property type="project" value="UniProtKB-KW"/>
</dbReference>
<proteinExistence type="inferred from homology"/>
<accession>A0A9X9WMV3</accession>
<evidence type="ECO:0000313" key="10">
    <source>
        <dbReference type="Proteomes" id="UP000746741"/>
    </source>
</evidence>
<evidence type="ECO:0000313" key="8">
    <source>
        <dbReference type="EMBL" id="MBR0661663.1"/>
    </source>
</evidence>
<evidence type="ECO:0000313" key="11">
    <source>
        <dbReference type="Proteomes" id="UP001138708"/>
    </source>
</evidence>
<reference evidence="8" key="3">
    <citation type="journal article" date="2021" name="Syst. Appl. Microbiol.">
        <title>Roseomonas hellenica sp. nov., isolated from roots of wild-growing Alkanna tinctoria.</title>
        <authorList>
            <person name="Rat A."/>
            <person name="Naranjo H.D."/>
            <person name="Lebbe L."/>
            <person name="Cnockaert M."/>
            <person name="Krigas N."/>
            <person name="Grigoriadou K."/>
            <person name="Maloupa E."/>
            <person name="Willems A."/>
        </authorList>
    </citation>
    <scope>NUCLEOTIDE SEQUENCE</scope>
    <source>
        <strain evidence="8">LMG 31161</strain>
    </source>
</reference>
<evidence type="ECO:0000256" key="4">
    <source>
        <dbReference type="ARBA" id="ARBA00022801"/>
    </source>
</evidence>
<feature type="compositionally biased region" description="Basic and acidic residues" evidence="7">
    <location>
        <begin position="27"/>
        <end position="36"/>
    </location>
</feature>
<dbReference type="CDD" id="cd00221">
    <property type="entry name" value="Vsr"/>
    <property type="match status" value="1"/>
</dbReference>
<keyword evidence="3" id="KW-0227">DNA damage</keyword>
<reference evidence="8" key="1">
    <citation type="submission" date="2020-01" db="EMBL/GenBank/DDBJ databases">
        <authorList>
            <person name="Rat A."/>
        </authorList>
    </citation>
    <scope>NUCLEOTIDE SEQUENCE</scope>
    <source>
        <strain evidence="8">LMG 31161</strain>
    </source>
</reference>
<dbReference type="Proteomes" id="UP001138708">
    <property type="component" value="Unassembled WGS sequence"/>
</dbReference>
<dbReference type="InterPro" id="IPR004603">
    <property type="entry name" value="DNA_mismatch_endonuc_vsr"/>
</dbReference>
<dbReference type="Gene3D" id="3.40.960.10">
    <property type="entry name" value="VSR Endonuclease"/>
    <property type="match status" value="1"/>
</dbReference>
<feature type="region of interest" description="Disordered" evidence="7">
    <location>
        <begin position="1"/>
        <end position="45"/>
    </location>
</feature>
<evidence type="ECO:0000256" key="1">
    <source>
        <dbReference type="ARBA" id="ARBA00022722"/>
    </source>
</evidence>
<dbReference type="NCBIfam" id="TIGR00632">
    <property type="entry name" value="vsr"/>
    <property type="match status" value="1"/>
</dbReference>
<keyword evidence="10" id="KW-1185">Reference proteome</keyword>
<dbReference type="RefSeq" id="WP_168044107.1">
    <property type="nucleotide sequence ID" value="NZ_JAAVUP010000021.1"/>
</dbReference>
<keyword evidence="1" id="KW-0540">Nuclease</keyword>
<reference evidence="9 10" key="2">
    <citation type="submission" date="2020-02" db="EMBL/GenBank/DDBJ databases">
        <authorList>
            <person name="Sun Q."/>
            <person name="Inoue M."/>
        </authorList>
    </citation>
    <scope>NUCLEOTIDE SEQUENCE [LARGE SCALE GENOMIC DNA]</scope>
    <source>
        <strain evidence="9 10">KCTC 22478</strain>
    </source>
</reference>
<keyword evidence="2 8" id="KW-0255">Endonuclease</keyword>
<sequence>MVEKTTKLSPQAQSGTHVSISARRHRGDIMSPEKRSAVMSRIRGKDTGPERAVAQALLSRGWEFETHARDLPGRPDILFRTSMVAVFIDGDFWHGWRLPVWRDKLTEAWEAKIEANRRRDARNFRKLRRSGWTVIRLWEHQVKRDLHGCIARVEELLPSQGRQRRIPRT</sequence>
<evidence type="ECO:0000256" key="5">
    <source>
        <dbReference type="ARBA" id="ARBA00023204"/>
    </source>
</evidence>
<evidence type="ECO:0000256" key="7">
    <source>
        <dbReference type="SAM" id="MobiDB-lite"/>
    </source>
</evidence>
<feature type="compositionally biased region" description="Polar residues" evidence="7">
    <location>
        <begin position="7"/>
        <end position="19"/>
    </location>
</feature>
<dbReference type="GO" id="GO:0006298">
    <property type="term" value="P:mismatch repair"/>
    <property type="evidence" value="ECO:0007669"/>
    <property type="project" value="InterPro"/>
</dbReference>